<dbReference type="EnsemblMetazoa" id="ISCW023686-RA">
    <property type="protein sequence ID" value="ISCW023686-PA"/>
    <property type="gene ID" value="ISCW023686"/>
</dbReference>
<evidence type="ECO:0000313" key="3">
    <source>
        <dbReference type="EMBL" id="EEC18612.1"/>
    </source>
</evidence>
<feature type="transmembrane region" description="Helical" evidence="2">
    <location>
        <begin position="72"/>
        <end position="90"/>
    </location>
</feature>
<keyword evidence="2" id="KW-1133">Transmembrane helix</keyword>
<evidence type="ECO:0000313" key="5">
    <source>
        <dbReference type="Proteomes" id="UP000001555"/>
    </source>
</evidence>
<evidence type="ECO:0000256" key="2">
    <source>
        <dbReference type="SAM" id="Phobius"/>
    </source>
</evidence>
<dbReference type="VEuPathDB" id="VectorBase:ISCI023686"/>
<reference evidence="4" key="2">
    <citation type="submission" date="2020-05" db="UniProtKB">
        <authorList>
            <consortium name="EnsemblMetazoa"/>
        </authorList>
    </citation>
    <scope>IDENTIFICATION</scope>
    <source>
        <strain evidence="4">wikel</strain>
    </source>
</reference>
<gene>
    <name evidence="3" type="ORF">IscW_ISCW023686</name>
</gene>
<organism>
    <name type="scientific">Ixodes scapularis</name>
    <name type="common">Black-legged tick</name>
    <name type="synonym">Deer tick</name>
    <dbReference type="NCBI Taxonomy" id="6945"/>
    <lineage>
        <taxon>Eukaryota</taxon>
        <taxon>Metazoa</taxon>
        <taxon>Ecdysozoa</taxon>
        <taxon>Arthropoda</taxon>
        <taxon>Chelicerata</taxon>
        <taxon>Arachnida</taxon>
        <taxon>Acari</taxon>
        <taxon>Parasitiformes</taxon>
        <taxon>Ixodida</taxon>
        <taxon>Ixodoidea</taxon>
        <taxon>Ixodidae</taxon>
        <taxon>Ixodinae</taxon>
        <taxon>Ixodes</taxon>
    </lineage>
</organism>
<accession>B7QIE0</accession>
<keyword evidence="2" id="KW-0472">Membrane</keyword>
<feature type="compositionally biased region" description="Basic residues" evidence="1">
    <location>
        <begin position="46"/>
        <end position="55"/>
    </location>
</feature>
<dbReference type="PaxDb" id="6945-B7QIE0"/>
<keyword evidence="5" id="KW-1185">Reference proteome</keyword>
<name>B7QIE0_IXOSC</name>
<dbReference type="HOGENOM" id="CLU_2429536_0_0_1"/>
<dbReference type="VEuPathDB" id="VectorBase:ISCW023686"/>
<feature type="region of interest" description="Disordered" evidence="1">
    <location>
        <begin position="1"/>
        <end position="55"/>
    </location>
</feature>
<dbReference type="EMBL" id="ABJB011112689">
    <property type="status" value="NOT_ANNOTATED_CDS"/>
    <property type="molecule type" value="Genomic_DNA"/>
</dbReference>
<keyword evidence="2" id="KW-0812">Transmembrane</keyword>
<proteinExistence type="predicted"/>
<dbReference type="InParanoid" id="B7QIE0"/>
<dbReference type="EMBL" id="DS945808">
    <property type="protein sequence ID" value="EEC18612.1"/>
    <property type="molecule type" value="Genomic_DNA"/>
</dbReference>
<dbReference type="Proteomes" id="UP000001555">
    <property type="component" value="Unassembled WGS sequence"/>
</dbReference>
<protein>
    <submittedName>
        <fullName evidence="3 4">Uncharacterized protein</fullName>
    </submittedName>
</protein>
<reference evidence="3 5" key="1">
    <citation type="submission" date="2008-03" db="EMBL/GenBank/DDBJ databases">
        <title>Annotation of Ixodes scapularis.</title>
        <authorList>
            <consortium name="Ixodes scapularis Genome Project Consortium"/>
            <person name="Caler E."/>
            <person name="Hannick L.I."/>
            <person name="Bidwell S."/>
            <person name="Joardar V."/>
            <person name="Thiagarajan M."/>
            <person name="Amedeo P."/>
            <person name="Galinsky K.J."/>
            <person name="Schobel S."/>
            <person name="Inman J."/>
            <person name="Hostetler J."/>
            <person name="Miller J."/>
            <person name="Hammond M."/>
            <person name="Megy K."/>
            <person name="Lawson D."/>
            <person name="Kodira C."/>
            <person name="Sutton G."/>
            <person name="Meyer J."/>
            <person name="Hill C.A."/>
            <person name="Birren B."/>
            <person name="Nene V."/>
            <person name="Collins F."/>
            <person name="Alarcon-Chaidez F."/>
            <person name="Wikel S."/>
            <person name="Strausberg R."/>
        </authorList>
    </citation>
    <scope>NUCLEOTIDE SEQUENCE [LARGE SCALE GENOMIC DNA]</scope>
    <source>
        <strain evidence="5">Wikel</strain>
        <strain evidence="3">Wikel colony</strain>
    </source>
</reference>
<dbReference type="AlphaFoldDB" id="B7QIE0"/>
<evidence type="ECO:0000256" key="1">
    <source>
        <dbReference type="SAM" id="MobiDB-lite"/>
    </source>
</evidence>
<evidence type="ECO:0000313" key="4">
    <source>
        <dbReference type="EnsemblMetazoa" id="ISCW023686-PA"/>
    </source>
</evidence>
<sequence length="91" mass="10560">MNRRSTRSFPSEDDYFADSEMGSRSLSNEGSDDSPPPDDHNNERPRRGHRHGRHDRKAGCVLDNWDPKKVRLAAWLLGICALWIIYKLFFS</sequence>